<evidence type="ECO:0000313" key="3">
    <source>
        <dbReference type="Proteomes" id="UP000008680"/>
    </source>
</evidence>
<dbReference type="STRING" id="634498.mru_1871"/>
<dbReference type="PATRIC" id="fig|634498.28.peg.1871"/>
<dbReference type="InterPro" id="IPR029442">
    <property type="entry name" value="GyrI-like"/>
</dbReference>
<dbReference type="SMART" id="SM00871">
    <property type="entry name" value="AraC_E_bind"/>
    <property type="match status" value="1"/>
</dbReference>
<organism evidence="2 3">
    <name type="scientific">Methanobrevibacter ruminantium (strain ATCC 35063 / DSM 1093 / JCM 13430 / OCM 146 / M1)</name>
    <name type="common">Methanobacterium ruminantium</name>
    <dbReference type="NCBI Taxonomy" id="634498"/>
    <lineage>
        <taxon>Archaea</taxon>
        <taxon>Methanobacteriati</taxon>
        <taxon>Methanobacteriota</taxon>
        <taxon>Methanomada group</taxon>
        <taxon>Methanobacteria</taxon>
        <taxon>Methanobacteriales</taxon>
        <taxon>Methanobacteriaceae</taxon>
        <taxon>Methanobrevibacter</taxon>
    </lineage>
</organism>
<protein>
    <submittedName>
        <fullName evidence="2">Transcriptional regulator</fullName>
    </submittedName>
</protein>
<dbReference type="eggNOG" id="arCOG03200">
    <property type="taxonomic scope" value="Archaea"/>
</dbReference>
<dbReference type="RefSeq" id="WP_012956669.1">
    <property type="nucleotide sequence ID" value="NC_013790.1"/>
</dbReference>
<dbReference type="SUPFAM" id="SSF55136">
    <property type="entry name" value="Probable bacterial effector-binding domain"/>
    <property type="match status" value="1"/>
</dbReference>
<evidence type="ECO:0000259" key="1">
    <source>
        <dbReference type="SMART" id="SM00871"/>
    </source>
</evidence>
<gene>
    <name evidence="2" type="ordered locus">mru_1871</name>
</gene>
<feature type="domain" description="AraC effector-binding" evidence="1">
    <location>
        <begin position="1"/>
        <end position="153"/>
    </location>
</feature>
<evidence type="ECO:0000313" key="2">
    <source>
        <dbReference type="EMBL" id="ADC47721.1"/>
    </source>
</evidence>
<dbReference type="Proteomes" id="UP000008680">
    <property type="component" value="Chromosome"/>
</dbReference>
<dbReference type="KEGG" id="mru:mru_1871"/>
<dbReference type="OrthoDB" id="104532at2157"/>
<dbReference type="InterPro" id="IPR010499">
    <property type="entry name" value="AraC_E-bd"/>
</dbReference>
<proteinExistence type="predicted"/>
<dbReference type="Gene3D" id="3.20.80.10">
    <property type="entry name" value="Regulatory factor, effector binding domain"/>
    <property type="match status" value="1"/>
</dbReference>
<reference evidence="2 3" key="1">
    <citation type="journal article" date="2010" name="PLoS ONE">
        <title>The genome sequence of the rumen methanogen Methanobrevibacter ruminantium reveals new possibilities for controlling ruminant methane emissions.</title>
        <authorList>
            <person name="Leahy S.C."/>
            <person name="Kelly W.J."/>
            <person name="Altermann E."/>
            <person name="Ronimus R.S."/>
            <person name="Yeoman C.J."/>
            <person name="Pacheco D.M."/>
            <person name="Li D."/>
            <person name="Kong Z."/>
            <person name="McTavish S."/>
            <person name="Sang C."/>
            <person name="Lambie S.C."/>
            <person name="Janssen P.H."/>
            <person name="Dey D."/>
            <person name="Attwood G.T."/>
        </authorList>
    </citation>
    <scope>NUCLEOTIDE SEQUENCE [LARGE SCALE GENOMIC DNA]</scope>
    <source>
        <strain evidence="3">ATCC 35063 / DSM 1093 / JCM 13430 / OCM 146 / M1</strain>
    </source>
</reference>
<dbReference type="HOGENOM" id="CLU_113664_0_0_2"/>
<dbReference type="AlphaFoldDB" id="D3DZP3"/>
<accession>D3DZP3</accession>
<dbReference type="Pfam" id="PF06445">
    <property type="entry name" value="GyrI-like"/>
    <property type="match status" value="1"/>
</dbReference>
<dbReference type="InterPro" id="IPR011256">
    <property type="entry name" value="Reg_factor_effector_dom_sf"/>
</dbReference>
<sequence>MEIQEKTIEDQKVAIMNYKGYLKDMEILISKLTGWIELEEIETVGDLFAIFYNNPRTAKEDEVVYDVGIPINPELDPDETEEIRIVTIIEHKVLSGLHYGSIDNIQETYNIMAEYSIENKYDIIGSPKEVYIKSKFDVEDEEDMITEIQLPVIKM</sequence>
<name>D3DZP3_METRM</name>
<dbReference type="EMBL" id="CP001719">
    <property type="protein sequence ID" value="ADC47721.1"/>
    <property type="molecule type" value="Genomic_DNA"/>
</dbReference>
<dbReference type="GeneID" id="8771541"/>
<keyword evidence="3" id="KW-1185">Reference proteome</keyword>